<evidence type="ECO:0000313" key="2">
    <source>
        <dbReference type="Proteomes" id="UP000004968"/>
    </source>
</evidence>
<dbReference type="Proteomes" id="UP000004968">
    <property type="component" value="Unassembled WGS sequence"/>
</dbReference>
<sequence>MARKPVVSESTEHHLFQKGKGVIRSIAAYFHNCVTMSEANR</sequence>
<dbReference type="EMBL" id="ACIO01000022">
    <property type="protein sequence ID" value="EFD01428.1"/>
    <property type="molecule type" value="Genomic_DNA"/>
</dbReference>
<gene>
    <name evidence="1" type="ORF">CLOSTHATH_00344</name>
</gene>
<dbReference type="HOGENOM" id="CLU_3271237_0_0_9"/>
<evidence type="ECO:0000313" key="1">
    <source>
        <dbReference type="EMBL" id="EFD01428.1"/>
    </source>
</evidence>
<proteinExistence type="predicted"/>
<reference evidence="1 2" key="1">
    <citation type="submission" date="2010-01" db="EMBL/GenBank/DDBJ databases">
        <authorList>
            <person name="Weinstock G."/>
            <person name="Sodergren E."/>
            <person name="Clifton S."/>
            <person name="Fulton L."/>
            <person name="Fulton B."/>
            <person name="Courtney L."/>
            <person name="Fronick C."/>
            <person name="Harrison M."/>
            <person name="Strong C."/>
            <person name="Farmer C."/>
            <person name="Delahaunty K."/>
            <person name="Markovic C."/>
            <person name="Hall O."/>
            <person name="Minx P."/>
            <person name="Tomlinson C."/>
            <person name="Mitreva M."/>
            <person name="Nelson J."/>
            <person name="Hou S."/>
            <person name="Wollam A."/>
            <person name="Pepin K.H."/>
            <person name="Johnson M."/>
            <person name="Bhonagiri V."/>
            <person name="Nash W.E."/>
            <person name="Warren W."/>
            <person name="Chinwalla A."/>
            <person name="Mardis E.R."/>
            <person name="Wilson R.K."/>
        </authorList>
    </citation>
    <scope>NUCLEOTIDE SEQUENCE [LARGE SCALE GENOMIC DNA]</scope>
    <source>
        <strain evidence="1 2">DSM 13479</strain>
    </source>
</reference>
<name>D3A9S3_9FIRM</name>
<protein>
    <submittedName>
        <fullName evidence="1">Uncharacterized protein</fullName>
    </submittedName>
</protein>
<dbReference type="AlphaFoldDB" id="D3A9S3"/>
<comment type="caution">
    <text evidence="1">The sequence shown here is derived from an EMBL/GenBank/DDBJ whole genome shotgun (WGS) entry which is preliminary data.</text>
</comment>
<accession>D3A9S3</accession>
<organism evidence="1 2">
    <name type="scientific">Hungatella hathewayi DSM 13479</name>
    <dbReference type="NCBI Taxonomy" id="566550"/>
    <lineage>
        <taxon>Bacteria</taxon>
        <taxon>Bacillati</taxon>
        <taxon>Bacillota</taxon>
        <taxon>Clostridia</taxon>
        <taxon>Lachnospirales</taxon>
        <taxon>Lachnospiraceae</taxon>
        <taxon>Hungatella</taxon>
    </lineage>
</organism>